<dbReference type="GO" id="GO:0003690">
    <property type="term" value="F:double-stranded DNA binding"/>
    <property type="evidence" value="ECO:0007669"/>
    <property type="project" value="TreeGrafter"/>
</dbReference>
<gene>
    <name evidence="3" type="ORF">DMN91_002931</name>
</gene>
<dbReference type="GO" id="GO:0042800">
    <property type="term" value="F:histone H3K4 methyltransferase activity"/>
    <property type="evidence" value="ECO:0007669"/>
    <property type="project" value="TreeGrafter"/>
</dbReference>
<dbReference type="GO" id="GO:0000014">
    <property type="term" value="F:single-stranded DNA endodeoxyribonuclease activity"/>
    <property type="evidence" value="ECO:0007669"/>
    <property type="project" value="TreeGrafter"/>
</dbReference>
<dbReference type="GO" id="GO:0005634">
    <property type="term" value="C:nucleus"/>
    <property type="evidence" value="ECO:0007669"/>
    <property type="project" value="TreeGrafter"/>
</dbReference>
<dbReference type="Gene3D" id="1.10.10.10">
    <property type="entry name" value="Winged helix-like DNA-binding domain superfamily/Winged helix DNA-binding domain"/>
    <property type="match status" value="1"/>
</dbReference>
<comment type="caution">
    <text evidence="3">The sequence shown here is derived from an EMBL/GenBank/DDBJ whole genome shotgun (WGS) entry which is preliminary data.</text>
</comment>
<name>A0A3L8DWL6_OOCBI</name>
<dbReference type="AlphaFoldDB" id="A0A3L8DWL6"/>
<dbReference type="PANTHER" id="PTHR46060">
    <property type="entry name" value="MARINER MOS1 TRANSPOSASE-LIKE PROTEIN"/>
    <property type="match status" value="1"/>
</dbReference>
<dbReference type="GO" id="GO:0003697">
    <property type="term" value="F:single-stranded DNA binding"/>
    <property type="evidence" value="ECO:0007669"/>
    <property type="project" value="TreeGrafter"/>
</dbReference>
<sequence length="336" mass="37262">MEFFPKSTVCLTFMQVPEHSLEFERDLFLGLLQIYGLDKPQHPSPSTFRRIPSTLALCASTANRGSNLENDLRFGEINRIAKASSGAAFVSKKKAAEARLAAQEGGGGLQLEEYYKEEDIFELQHHHLLRCLEKTTNNGIVLAMNVSCGIGDNVAALRGRVSDRFVANIIHEAGESLIGTPGSETARNINAVFGEGSTTKATVGNWFINFRDGDFSLVNEPRGRPKTKMDNDHLRAVVESDPSQSTRELASIFNVSIPTILVHLAAIGAYRKLYRENNGTRGDERRPLLDRYLTSMEAPRFIPTLGYLPKETQRNAIKTSPNLARKKAEEIRTDLA</sequence>
<dbReference type="GO" id="GO:0046975">
    <property type="term" value="F:histone H3K36 methyltransferase activity"/>
    <property type="evidence" value="ECO:0007669"/>
    <property type="project" value="TreeGrafter"/>
</dbReference>
<feature type="domain" description="Mos1 transposase HTH" evidence="2">
    <location>
        <begin position="179"/>
        <end position="214"/>
    </location>
</feature>
<dbReference type="GO" id="GO:0035861">
    <property type="term" value="C:site of double-strand break"/>
    <property type="evidence" value="ECO:0007669"/>
    <property type="project" value="TreeGrafter"/>
</dbReference>
<evidence type="ECO:0008006" key="5">
    <source>
        <dbReference type="Google" id="ProtNLM"/>
    </source>
</evidence>
<dbReference type="GO" id="GO:0006303">
    <property type="term" value="P:double-strand break repair via nonhomologous end joining"/>
    <property type="evidence" value="ECO:0007669"/>
    <property type="project" value="TreeGrafter"/>
</dbReference>
<dbReference type="GO" id="GO:0031297">
    <property type="term" value="P:replication fork processing"/>
    <property type="evidence" value="ECO:0007669"/>
    <property type="project" value="TreeGrafter"/>
</dbReference>
<accession>A0A3L8DWL6</accession>
<dbReference type="InterPro" id="IPR036388">
    <property type="entry name" value="WH-like_DNA-bd_sf"/>
</dbReference>
<dbReference type="InterPro" id="IPR024587">
    <property type="entry name" value="K_chnl_volt-dep_Kv4_C"/>
</dbReference>
<dbReference type="EMBL" id="QOIP01000003">
    <property type="protein sequence ID" value="RLU24841.1"/>
    <property type="molecule type" value="Genomic_DNA"/>
</dbReference>
<protein>
    <recommendedName>
        <fullName evidence="5">Mos1 transposase HTH domain-containing protein</fullName>
    </recommendedName>
</protein>
<evidence type="ECO:0000313" key="4">
    <source>
        <dbReference type="Proteomes" id="UP000279307"/>
    </source>
</evidence>
<dbReference type="OrthoDB" id="7527833at2759"/>
<dbReference type="Gene3D" id="1.10.10.1450">
    <property type="match status" value="1"/>
</dbReference>
<proteinExistence type="predicted"/>
<organism evidence="3 4">
    <name type="scientific">Ooceraea biroi</name>
    <name type="common">Clonal raider ant</name>
    <name type="synonym">Cerapachys biroi</name>
    <dbReference type="NCBI Taxonomy" id="2015173"/>
    <lineage>
        <taxon>Eukaryota</taxon>
        <taxon>Metazoa</taxon>
        <taxon>Ecdysozoa</taxon>
        <taxon>Arthropoda</taxon>
        <taxon>Hexapoda</taxon>
        <taxon>Insecta</taxon>
        <taxon>Pterygota</taxon>
        <taxon>Neoptera</taxon>
        <taxon>Endopterygota</taxon>
        <taxon>Hymenoptera</taxon>
        <taxon>Apocrita</taxon>
        <taxon>Aculeata</taxon>
        <taxon>Formicoidea</taxon>
        <taxon>Formicidae</taxon>
        <taxon>Dorylinae</taxon>
        <taxon>Ooceraea</taxon>
    </lineage>
</organism>
<dbReference type="GO" id="GO:0015074">
    <property type="term" value="P:DNA integration"/>
    <property type="evidence" value="ECO:0007669"/>
    <property type="project" value="TreeGrafter"/>
</dbReference>
<dbReference type="Pfam" id="PF17906">
    <property type="entry name" value="HTH_48"/>
    <property type="match status" value="1"/>
</dbReference>
<dbReference type="GO" id="GO:0044774">
    <property type="term" value="P:mitotic DNA integrity checkpoint signaling"/>
    <property type="evidence" value="ECO:0007669"/>
    <property type="project" value="TreeGrafter"/>
</dbReference>
<evidence type="ECO:0000259" key="1">
    <source>
        <dbReference type="Pfam" id="PF11879"/>
    </source>
</evidence>
<evidence type="ECO:0000313" key="3">
    <source>
        <dbReference type="EMBL" id="RLU24841.1"/>
    </source>
</evidence>
<feature type="domain" description="Potassium channel voltage dependent Kv4 C-terminal" evidence="1">
    <location>
        <begin position="118"/>
        <end position="139"/>
    </location>
</feature>
<dbReference type="Pfam" id="PF11879">
    <property type="entry name" value="DUF3399"/>
    <property type="match status" value="1"/>
</dbReference>
<dbReference type="InterPro" id="IPR041426">
    <property type="entry name" value="Mos1_HTH"/>
</dbReference>
<dbReference type="GO" id="GO:0000729">
    <property type="term" value="P:DNA double-strand break processing"/>
    <property type="evidence" value="ECO:0007669"/>
    <property type="project" value="TreeGrafter"/>
</dbReference>
<evidence type="ECO:0000259" key="2">
    <source>
        <dbReference type="Pfam" id="PF17906"/>
    </source>
</evidence>
<dbReference type="GO" id="GO:0044547">
    <property type="term" value="F:DNA topoisomerase binding"/>
    <property type="evidence" value="ECO:0007669"/>
    <property type="project" value="TreeGrafter"/>
</dbReference>
<dbReference type="InterPro" id="IPR052709">
    <property type="entry name" value="Transposase-MT_Hybrid"/>
</dbReference>
<dbReference type="GO" id="GO:0000793">
    <property type="term" value="C:condensed chromosome"/>
    <property type="evidence" value="ECO:0007669"/>
    <property type="project" value="TreeGrafter"/>
</dbReference>
<dbReference type="PANTHER" id="PTHR46060:SF2">
    <property type="entry name" value="HISTONE-LYSINE N-METHYLTRANSFERASE SETMAR"/>
    <property type="match status" value="1"/>
</dbReference>
<dbReference type="Proteomes" id="UP000279307">
    <property type="component" value="Chromosome 3"/>
</dbReference>
<reference evidence="3 4" key="1">
    <citation type="journal article" date="2018" name="Genome Res.">
        <title>The genomic architecture and molecular evolution of ant odorant receptors.</title>
        <authorList>
            <person name="McKenzie S.K."/>
            <person name="Kronauer D.J.C."/>
        </authorList>
    </citation>
    <scope>NUCLEOTIDE SEQUENCE [LARGE SCALE GENOMIC DNA]</scope>
    <source>
        <strain evidence="3">Clonal line C1</strain>
    </source>
</reference>